<accession>A0A0F9VK55</accession>
<proteinExistence type="predicted"/>
<evidence type="ECO:0000313" key="2">
    <source>
        <dbReference type="EMBL" id="KKN73876.1"/>
    </source>
</evidence>
<dbReference type="AlphaFoldDB" id="A0A0F9VK55"/>
<dbReference type="Pfam" id="PF07883">
    <property type="entry name" value="Cupin_2"/>
    <property type="match status" value="1"/>
</dbReference>
<sequence>MNIEWFNEIKKKWGEEIWLVNEEYCGKLLLIKQGAESSCHYHPKKKETFYCLEGFVKLTIQGKEYNLAPMLRPKTILPNELHKFKGISDAVIIEISTHHDDEDVIRLSESRGADGNTPD</sequence>
<comment type="caution">
    <text evidence="2">The sequence shown here is derived from an EMBL/GenBank/DDBJ whole genome shotgun (WGS) entry which is preliminary data.</text>
</comment>
<protein>
    <recommendedName>
        <fullName evidence="1">Cupin type-2 domain-containing protein</fullName>
    </recommendedName>
</protein>
<gene>
    <name evidence="2" type="ORF">LCGC14_0396780</name>
</gene>
<dbReference type="InterPro" id="IPR011051">
    <property type="entry name" value="RmlC_Cupin_sf"/>
</dbReference>
<dbReference type="SUPFAM" id="SSF51182">
    <property type="entry name" value="RmlC-like cupins"/>
    <property type="match status" value="1"/>
</dbReference>
<dbReference type="EMBL" id="LAZR01000336">
    <property type="protein sequence ID" value="KKN73876.1"/>
    <property type="molecule type" value="Genomic_DNA"/>
</dbReference>
<feature type="domain" description="Cupin type-2" evidence="1">
    <location>
        <begin position="30"/>
        <end position="68"/>
    </location>
</feature>
<dbReference type="InterPro" id="IPR014710">
    <property type="entry name" value="RmlC-like_jellyroll"/>
</dbReference>
<dbReference type="InterPro" id="IPR013096">
    <property type="entry name" value="Cupin_2"/>
</dbReference>
<reference evidence="2" key="1">
    <citation type="journal article" date="2015" name="Nature">
        <title>Complex archaea that bridge the gap between prokaryotes and eukaryotes.</title>
        <authorList>
            <person name="Spang A."/>
            <person name="Saw J.H."/>
            <person name="Jorgensen S.L."/>
            <person name="Zaremba-Niedzwiedzka K."/>
            <person name="Martijn J."/>
            <person name="Lind A.E."/>
            <person name="van Eijk R."/>
            <person name="Schleper C."/>
            <person name="Guy L."/>
            <person name="Ettema T.J."/>
        </authorList>
    </citation>
    <scope>NUCLEOTIDE SEQUENCE</scope>
</reference>
<evidence type="ECO:0000259" key="1">
    <source>
        <dbReference type="Pfam" id="PF07883"/>
    </source>
</evidence>
<dbReference type="Gene3D" id="2.60.120.10">
    <property type="entry name" value="Jelly Rolls"/>
    <property type="match status" value="1"/>
</dbReference>
<organism evidence="2">
    <name type="scientific">marine sediment metagenome</name>
    <dbReference type="NCBI Taxonomy" id="412755"/>
    <lineage>
        <taxon>unclassified sequences</taxon>
        <taxon>metagenomes</taxon>
        <taxon>ecological metagenomes</taxon>
    </lineage>
</organism>
<name>A0A0F9VK55_9ZZZZ</name>